<dbReference type="EMBL" id="JYNL01000064">
    <property type="protein sequence ID" value="KMO70326.1"/>
    <property type="molecule type" value="Genomic_DNA"/>
</dbReference>
<feature type="transmembrane region" description="Helical" evidence="1">
    <location>
        <begin position="230"/>
        <end position="250"/>
    </location>
</feature>
<evidence type="ECO:0000313" key="3">
    <source>
        <dbReference type="Proteomes" id="UP000036513"/>
    </source>
</evidence>
<evidence type="ECO:0000256" key="1">
    <source>
        <dbReference type="SAM" id="Phobius"/>
    </source>
</evidence>
<dbReference type="Proteomes" id="UP000036513">
    <property type="component" value="Unassembled WGS sequence"/>
</dbReference>
<dbReference type="SMR" id="A0A0J6YBY7"/>
<evidence type="ECO:0008006" key="4">
    <source>
        <dbReference type="Google" id="ProtNLM"/>
    </source>
</evidence>
<keyword evidence="3" id="KW-1185">Reference proteome</keyword>
<organism evidence="2 3">
    <name type="scientific">Mycolicibacterium chlorophenolicum</name>
    <dbReference type="NCBI Taxonomy" id="37916"/>
    <lineage>
        <taxon>Bacteria</taxon>
        <taxon>Bacillati</taxon>
        <taxon>Actinomycetota</taxon>
        <taxon>Actinomycetes</taxon>
        <taxon>Mycobacteriales</taxon>
        <taxon>Mycobacteriaceae</taxon>
        <taxon>Mycolicibacterium</taxon>
    </lineage>
</organism>
<feature type="transmembrane region" description="Helical" evidence="1">
    <location>
        <begin position="199"/>
        <end position="223"/>
    </location>
</feature>
<protein>
    <recommendedName>
        <fullName evidence="4">Four helix bundle sensory module for signal transduction</fullName>
    </recommendedName>
</protein>
<sequence length="423" mass="44263" precursor="true">MSIASNPTRRLPDIGGATMRRFARTTPGLVVAVTLLLVASCTVAAVVCVAGIHHRITVHDNVLRNSEPFAFAAQNLYGALSETDATAASAFLSGGIQTPAMRDRYDQSLAAAASALADVAAGATDIDVRTAVAEITARLATYTGLVESARVNNMRNYPVGSAYMREASSLMQTELLPGAKRILDGGLATLTVEQASVGAFPAAGLVLLAAAIAEIAVASWILLRRTNRQFNIGLVVAAGFVALAIASLVVSTRLAADDIDGGRAVGVERFEHLAAARILAQQARTEETLELIARGDITALEKKYTDHIHELLTELEAGPQPAADAVRQWTASHDKQVRAYLGGDFATAMAQAIGTDPDASPAQFRIVETGLRAEVERTRTAMRATVSSAGAALAWAPAAVVLSAGLAATAVIAGMWPRIKEFL</sequence>
<reference evidence="2 3" key="1">
    <citation type="journal article" date="2015" name="Genome Biol. Evol.">
        <title>Characterization of Three Mycobacterium spp. with Potential Use in Bioremediation by Genome Sequencing and Comparative Genomics.</title>
        <authorList>
            <person name="Das S."/>
            <person name="Pettersson B.M."/>
            <person name="Behra P.R."/>
            <person name="Ramesh M."/>
            <person name="Dasgupta S."/>
            <person name="Bhattacharya A."/>
            <person name="Kirsebom L.A."/>
        </authorList>
    </citation>
    <scope>NUCLEOTIDE SEQUENCE [LARGE SCALE GENOMIC DNA]</scope>
    <source>
        <strain evidence="2 3">DSM 43826</strain>
    </source>
</reference>
<keyword evidence="1" id="KW-1133">Transmembrane helix</keyword>
<comment type="caution">
    <text evidence="2">The sequence shown here is derived from an EMBL/GenBank/DDBJ whole genome shotgun (WGS) entry which is preliminary data.</text>
</comment>
<dbReference type="STRING" id="37916.MCHLDSM_05214"/>
<name>A0A0J6YBY7_9MYCO</name>
<accession>A0A0J6YBY7</accession>
<feature type="transmembrane region" description="Helical" evidence="1">
    <location>
        <begin position="392"/>
        <end position="416"/>
    </location>
</feature>
<dbReference type="RefSeq" id="WP_234714174.1">
    <property type="nucleotide sequence ID" value="NZ_JYNL01000064.1"/>
</dbReference>
<feature type="transmembrane region" description="Helical" evidence="1">
    <location>
        <begin position="29"/>
        <end position="52"/>
    </location>
</feature>
<gene>
    <name evidence="2" type="ORF">MCHLDSM_05214</name>
</gene>
<evidence type="ECO:0000313" key="2">
    <source>
        <dbReference type="EMBL" id="KMO70326.1"/>
    </source>
</evidence>
<keyword evidence="1" id="KW-0472">Membrane</keyword>
<keyword evidence="1" id="KW-0812">Transmembrane</keyword>
<proteinExistence type="predicted"/>
<dbReference type="PATRIC" id="fig|37916.4.peg.5222"/>
<dbReference type="AlphaFoldDB" id="A0A0J6YBY7"/>